<evidence type="ECO:0000313" key="2">
    <source>
        <dbReference type="EMBL" id="PCH41418.1"/>
    </source>
</evidence>
<dbReference type="Proteomes" id="UP000218811">
    <property type="component" value="Unassembled WGS sequence"/>
</dbReference>
<accession>A0A2H3JUB8</accession>
<gene>
    <name evidence="2" type="ORF">WOLCODRAFT_118907</name>
</gene>
<organism evidence="2 3">
    <name type="scientific">Wolfiporia cocos (strain MD-104)</name>
    <name type="common">Brown rot fungus</name>
    <dbReference type="NCBI Taxonomy" id="742152"/>
    <lineage>
        <taxon>Eukaryota</taxon>
        <taxon>Fungi</taxon>
        <taxon>Dikarya</taxon>
        <taxon>Basidiomycota</taxon>
        <taxon>Agaricomycotina</taxon>
        <taxon>Agaricomycetes</taxon>
        <taxon>Polyporales</taxon>
        <taxon>Phaeolaceae</taxon>
        <taxon>Wolfiporia</taxon>
    </lineage>
</organism>
<dbReference type="OMA" id="DYHCVLD"/>
<proteinExistence type="predicted"/>
<evidence type="ECO:0000256" key="1">
    <source>
        <dbReference type="SAM" id="MobiDB-lite"/>
    </source>
</evidence>
<dbReference type="OrthoDB" id="276151at2759"/>
<dbReference type="AlphaFoldDB" id="A0A2H3JUB8"/>
<feature type="region of interest" description="Disordered" evidence="1">
    <location>
        <begin position="332"/>
        <end position="361"/>
    </location>
</feature>
<dbReference type="Gene3D" id="1.25.40.10">
    <property type="entry name" value="Tetratricopeptide repeat domain"/>
    <property type="match status" value="1"/>
</dbReference>
<reference evidence="2 3" key="1">
    <citation type="journal article" date="2012" name="Science">
        <title>The Paleozoic origin of enzymatic lignin decomposition reconstructed from 31 fungal genomes.</title>
        <authorList>
            <person name="Floudas D."/>
            <person name="Binder M."/>
            <person name="Riley R."/>
            <person name="Barry K."/>
            <person name="Blanchette R.A."/>
            <person name="Henrissat B."/>
            <person name="Martinez A.T."/>
            <person name="Otillar R."/>
            <person name="Spatafora J.W."/>
            <person name="Yadav J.S."/>
            <person name="Aerts A."/>
            <person name="Benoit I."/>
            <person name="Boyd A."/>
            <person name="Carlson A."/>
            <person name="Copeland A."/>
            <person name="Coutinho P.M."/>
            <person name="de Vries R.P."/>
            <person name="Ferreira P."/>
            <person name="Findley K."/>
            <person name="Foster B."/>
            <person name="Gaskell J."/>
            <person name="Glotzer D."/>
            <person name="Gorecki P."/>
            <person name="Heitman J."/>
            <person name="Hesse C."/>
            <person name="Hori C."/>
            <person name="Igarashi K."/>
            <person name="Jurgens J.A."/>
            <person name="Kallen N."/>
            <person name="Kersten P."/>
            <person name="Kohler A."/>
            <person name="Kuees U."/>
            <person name="Kumar T.K.A."/>
            <person name="Kuo A."/>
            <person name="LaButti K."/>
            <person name="Larrondo L.F."/>
            <person name="Lindquist E."/>
            <person name="Ling A."/>
            <person name="Lombard V."/>
            <person name="Lucas S."/>
            <person name="Lundell T."/>
            <person name="Martin R."/>
            <person name="McLaughlin D.J."/>
            <person name="Morgenstern I."/>
            <person name="Morin E."/>
            <person name="Murat C."/>
            <person name="Nagy L.G."/>
            <person name="Nolan M."/>
            <person name="Ohm R.A."/>
            <person name="Patyshakuliyeva A."/>
            <person name="Rokas A."/>
            <person name="Ruiz-Duenas F.J."/>
            <person name="Sabat G."/>
            <person name="Salamov A."/>
            <person name="Samejima M."/>
            <person name="Schmutz J."/>
            <person name="Slot J.C."/>
            <person name="St John F."/>
            <person name="Stenlid J."/>
            <person name="Sun H."/>
            <person name="Sun S."/>
            <person name="Syed K."/>
            <person name="Tsang A."/>
            <person name="Wiebenga A."/>
            <person name="Young D."/>
            <person name="Pisabarro A."/>
            <person name="Eastwood D.C."/>
            <person name="Martin F."/>
            <person name="Cullen D."/>
            <person name="Grigoriev I.V."/>
            <person name="Hibbett D.S."/>
        </authorList>
    </citation>
    <scope>NUCLEOTIDE SEQUENCE [LARGE SCALE GENOMIC DNA]</scope>
    <source>
        <strain evidence="2 3">MD-104</strain>
    </source>
</reference>
<dbReference type="EMBL" id="KB468113">
    <property type="protein sequence ID" value="PCH41418.1"/>
    <property type="molecule type" value="Genomic_DNA"/>
</dbReference>
<name>A0A2H3JUB8_WOLCO</name>
<protein>
    <submittedName>
        <fullName evidence="2">Uncharacterized protein</fullName>
    </submittedName>
</protein>
<dbReference type="STRING" id="742152.A0A2H3JUB8"/>
<keyword evidence="3" id="KW-1185">Reference proteome</keyword>
<dbReference type="InterPro" id="IPR011990">
    <property type="entry name" value="TPR-like_helical_dom_sf"/>
</dbReference>
<evidence type="ECO:0000313" key="3">
    <source>
        <dbReference type="Proteomes" id="UP000218811"/>
    </source>
</evidence>
<sequence length="668" mass="76376">MSKCLLRKAALPRRLRPIGLPRKHCLHTSSPAHIDVTISPSDVWDHSTNSNDRRDVVITSKLSELRRILAPERPEPNQVWGHYIDLLNVLGRRRLPLDIHQAVLRNCTPPAQELRVSIARRRPSKRQVAHLHEARFQAIIRNIRMSGYSPELSDYHFILEHFAATGHHIGAMQVLQEITRAGFTKTARTYGLCLQALCHRLALPVLEEMRPKAVAEVTRFCSQLLNEMWKQEVPATSVNVDMALRVLKETSDLETFEQLLKATYGIDMSYPDRPPLEHWQSQSGQITGTPLLLPAPLPFSTAALNTAIDMYGNLGQISKLIQIFEVTTNPLPPRLSSSSPSVRDDDDDDLDFGTADPRVAPYQPPYAKPNTYTFQAILKWVSRSGHHTLARHYLLHAMRYEILSDVQIRKDCARKPRNELRTPTFAVNRTMLVTVFGRANREKKTELMEWLFQKTGQIIKTKKSHIKYYTRKQAEWQAADREADHSQPRSTLFSAFFTSSSASDEDASKTIDPPPMPYFDVDLDSPIPSSPTPPKLFDINVHLAILERELDELEHFHAHMAEILGRTAQRVKERLGRRVWSDKDVYMRDEDTRVSIGREAWVRKVNFMPTKPLLPESDPSAELFKPLRRGAALHLRPGYIAVKRGISTCAFQSLRMPWWPNNRDTPLS</sequence>